<accession>A0ACC2V605</accession>
<keyword evidence="2" id="KW-1185">Reference proteome</keyword>
<protein>
    <submittedName>
        <fullName evidence="1">Uncharacterized protein</fullName>
    </submittedName>
</protein>
<sequence>MSAKRVERLEDNSFDKIDAEVLIDGQQCRWVFLNDKPLTYSTTRIDATHVQEWLFTQPRLHEEVGPSQIKPNKDLGTTVIQLRRARSGGEEGVSYRYTALRGPDTISERTKKGVLGAVTNLRKPEDIINPLWTFRCNYATEAILQAQGRIALKHNIKRGEPGLIATAPIDLDDDEPGPSMRTLKGRKRLEGNKARTGLMAQEAELDAMEDDLSQFSSPRPGRTSKDQGKEAKLFLASAEQSDEEDDTKAAVKRHMNLRLHNKKQRDGGKVDLTCRSR</sequence>
<comment type="caution">
    <text evidence="1">The sequence shown here is derived from an EMBL/GenBank/DDBJ whole genome shotgun (WGS) entry which is preliminary data.</text>
</comment>
<reference evidence="1" key="1">
    <citation type="submission" date="2023-04" db="EMBL/GenBank/DDBJ databases">
        <title>Draft Genome sequencing of Naganishia species isolated from polar environments using Oxford Nanopore Technology.</title>
        <authorList>
            <person name="Leo P."/>
            <person name="Venkateswaran K."/>
        </authorList>
    </citation>
    <scope>NUCLEOTIDE SEQUENCE</scope>
    <source>
        <strain evidence="1">MNA-CCFEE 5423</strain>
    </source>
</reference>
<proteinExistence type="predicted"/>
<name>A0ACC2V605_9TREE</name>
<dbReference type="EMBL" id="JASBWT010000024">
    <property type="protein sequence ID" value="KAJ9094765.1"/>
    <property type="molecule type" value="Genomic_DNA"/>
</dbReference>
<organism evidence="1 2">
    <name type="scientific">Naganishia friedmannii</name>
    <dbReference type="NCBI Taxonomy" id="89922"/>
    <lineage>
        <taxon>Eukaryota</taxon>
        <taxon>Fungi</taxon>
        <taxon>Dikarya</taxon>
        <taxon>Basidiomycota</taxon>
        <taxon>Agaricomycotina</taxon>
        <taxon>Tremellomycetes</taxon>
        <taxon>Filobasidiales</taxon>
        <taxon>Filobasidiaceae</taxon>
        <taxon>Naganishia</taxon>
    </lineage>
</organism>
<evidence type="ECO:0000313" key="1">
    <source>
        <dbReference type="EMBL" id="KAJ9094765.1"/>
    </source>
</evidence>
<dbReference type="Proteomes" id="UP001227268">
    <property type="component" value="Unassembled WGS sequence"/>
</dbReference>
<evidence type="ECO:0000313" key="2">
    <source>
        <dbReference type="Proteomes" id="UP001227268"/>
    </source>
</evidence>
<gene>
    <name evidence="1" type="ORF">QFC21_005925</name>
</gene>